<keyword evidence="2" id="KW-1185">Reference proteome</keyword>
<sequence length="65" mass="7463">MMNDNVPHCKMIDDMLEEVRQEVKIRCALRMIRNSKLSDEEISKVTELTLEEVKELKAQASAVTA</sequence>
<dbReference type="AlphaFoldDB" id="E9SCB8"/>
<dbReference type="EMBL" id="ADKM02000080">
    <property type="protein sequence ID" value="EGC03023.1"/>
    <property type="molecule type" value="Genomic_DNA"/>
</dbReference>
<evidence type="ECO:0000313" key="2">
    <source>
        <dbReference type="Proteomes" id="UP000004259"/>
    </source>
</evidence>
<accession>E9SCB8</accession>
<protein>
    <submittedName>
        <fullName evidence="1">Uncharacterized protein</fullName>
    </submittedName>
</protein>
<comment type="caution">
    <text evidence="1">The sequence shown here is derived from an EMBL/GenBank/DDBJ whole genome shotgun (WGS) entry which is preliminary data.</text>
</comment>
<proteinExistence type="predicted"/>
<reference evidence="1 2" key="1">
    <citation type="submission" date="2011-02" db="EMBL/GenBank/DDBJ databases">
        <authorList>
            <person name="Nelson K.E."/>
            <person name="Sutton G."/>
            <person name="Torralba M."/>
            <person name="Durkin S."/>
            <person name="Harkins D."/>
            <person name="Montgomery R."/>
            <person name="Ziemer C."/>
            <person name="Klaassens E."/>
            <person name="Ocuiv P."/>
            <person name="Morrison M."/>
        </authorList>
    </citation>
    <scope>NUCLEOTIDE SEQUENCE [LARGE SCALE GENOMIC DNA]</scope>
    <source>
        <strain evidence="1 2">8</strain>
    </source>
</reference>
<dbReference type="Proteomes" id="UP000004259">
    <property type="component" value="Unassembled WGS sequence"/>
</dbReference>
<gene>
    <name evidence="1" type="ORF">CUS_5831</name>
</gene>
<dbReference type="RefSeq" id="WP_002849703.1">
    <property type="nucleotide sequence ID" value="NZ_ADKM02000080.1"/>
</dbReference>
<organism evidence="1 2">
    <name type="scientific">Ruminococcus albus 8</name>
    <dbReference type="NCBI Taxonomy" id="246199"/>
    <lineage>
        <taxon>Bacteria</taxon>
        <taxon>Bacillati</taxon>
        <taxon>Bacillota</taxon>
        <taxon>Clostridia</taxon>
        <taxon>Eubacteriales</taxon>
        <taxon>Oscillospiraceae</taxon>
        <taxon>Ruminococcus</taxon>
    </lineage>
</organism>
<dbReference type="STRING" id="246199.CUS_5831"/>
<evidence type="ECO:0000313" key="1">
    <source>
        <dbReference type="EMBL" id="EGC03023.1"/>
    </source>
</evidence>
<name>E9SCB8_RUMAL</name>